<dbReference type="GO" id="GO:0004483">
    <property type="term" value="F:methyltransferase cap1 activity"/>
    <property type="evidence" value="ECO:0007669"/>
    <property type="project" value="TreeGrafter"/>
</dbReference>
<accession>A0A133VRC5</accession>
<comment type="caution">
    <text evidence="2">The sequence shown here is derived from an EMBL/GenBank/DDBJ whole genome shotgun (WGS) entry which is preliminary data.</text>
</comment>
<evidence type="ECO:0000313" key="2">
    <source>
        <dbReference type="EMBL" id="KXB08977.1"/>
    </source>
</evidence>
<dbReference type="PANTHER" id="PTHR16121">
    <property type="entry name" value="CAP-SPECIFIC MRNA (NUCLEOSIDE-2'-O-)-METHYLTRANSFERASE 1-RELATED"/>
    <property type="match status" value="1"/>
</dbReference>
<keyword evidence="3" id="KW-1185">Reference proteome</keyword>
<name>A0A133VRC5_9EURY</name>
<feature type="domain" description="Ribosomal RNA methyltransferase FtsJ" evidence="1">
    <location>
        <begin position="71"/>
        <end position="289"/>
    </location>
</feature>
<dbReference type="GO" id="GO:0006370">
    <property type="term" value="P:7-methylguanosine mRNA capping"/>
    <property type="evidence" value="ECO:0007669"/>
    <property type="project" value="TreeGrafter"/>
</dbReference>
<organism evidence="2 3">
    <name type="scientific">candidate division MSBL1 archaeon SCGC-AAA385M02</name>
    <dbReference type="NCBI Taxonomy" id="1698287"/>
    <lineage>
        <taxon>Archaea</taxon>
        <taxon>Methanobacteriati</taxon>
        <taxon>Methanobacteriota</taxon>
        <taxon>candidate division MSBL1</taxon>
    </lineage>
</organism>
<dbReference type="EMBL" id="LHYL01000001">
    <property type="protein sequence ID" value="KXB08977.1"/>
    <property type="molecule type" value="Genomic_DNA"/>
</dbReference>
<dbReference type="GO" id="GO:0032259">
    <property type="term" value="P:methylation"/>
    <property type="evidence" value="ECO:0007669"/>
    <property type="project" value="InterPro"/>
</dbReference>
<dbReference type="InterPro" id="IPR029063">
    <property type="entry name" value="SAM-dependent_MTases_sf"/>
</dbReference>
<dbReference type="PANTHER" id="PTHR16121:SF0">
    <property type="entry name" value="CAP-SPECIFIC MRNA (NUCLEOSIDE-2'-O-)-METHYLTRANSFERASE 1"/>
    <property type="match status" value="1"/>
</dbReference>
<protein>
    <recommendedName>
        <fullName evidence="1">Ribosomal RNA methyltransferase FtsJ domain-containing protein</fullName>
    </recommendedName>
</protein>
<dbReference type="GO" id="GO:0005737">
    <property type="term" value="C:cytoplasm"/>
    <property type="evidence" value="ECO:0007669"/>
    <property type="project" value="TreeGrafter"/>
</dbReference>
<evidence type="ECO:0000259" key="1">
    <source>
        <dbReference type="Pfam" id="PF01728"/>
    </source>
</evidence>
<sequence>MGIFPYNKDMEVENKYYISKTLHKYLNKVKEEIEEYYGEWDNYKKYTNIYEFIHTYIPDTTTSICNLKPLSRSFFKMIEIVKSFNILDKLEANNNKLNINSNLDSIPTNSFHLKSFHLAEGPGGFIEALSYMRKNPNDTYYGMTLIDNYNKNIPGWRKSDRFLKNNKHVIIENGMDGTGNLMNYENLVYCFGKYKGQMDIVTADGGFDFSIDFNNQENMSLKLIFAEIAYAVALQKKGGTFILKVFDIFSKGTLDLLYILSGLYDKVFISKPHTSRIANSEKYIICEGFRDFNTQYFIQCFSDMLQKIAFHDDFRFLKINYPLIFVNKIQEINAILGQKQIENISNTLNLIKSSKSDSSLENCKKAHIKKCIRWCEKYELPYKNINDLQTNIFLKK</sequence>
<dbReference type="Pfam" id="PF01728">
    <property type="entry name" value="FtsJ"/>
    <property type="match status" value="1"/>
</dbReference>
<dbReference type="InterPro" id="IPR002877">
    <property type="entry name" value="RNA_MeTrfase_FtsJ_dom"/>
</dbReference>
<proteinExistence type="predicted"/>
<dbReference type="AlphaFoldDB" id="A0A133VRC5"/>
<reference evidence="2 3" key="1">
    <citation type="journal article" date="2016" name="Sci. Rep.">
        <title>Metabolic traits of an uncultured archaeal lineage -MSBL1- from brine pools of the Red Sea.</title>
        <authorList>
            <person name="Mwirichia R."/>
            <person name="Alam I."/>
            <person name="Rashid M."/>
            <person name="Vinu M."/>
            <person name="Ba-Alawi W."/>
            <person name="Anthony Kamau A."/>
            <person name="Kamanda Ngugi D."/>
            <person name="Goker M."/>
            <person name="Klenk H.P."/>
            <person name="Bajic V."/>
            <person name="Stingl U."/>
        </authorList>
    </citation>
    <scope>NUCLEOTIDE SEQUENCE [LARGE SCALE GENOMIC DNA]</scope>
    <source>
        <strain evidence="2">SCGC-AAA385M02</strain>
    </source>
</reference>
<dbReference type="Proteomes" id="UP000070248">
    <property type="component" value="Unassembled WGS sequence"/>
</dbReference>
<dbReference type="InterPro" id="IPR050851">
    <property type="entry name" value="mRNA_Cap_2O-Ribose_MeTrfase"/>
</dbReference>
<gene>
    <name evidence="2" type="ORF">AKJ59_00035</name>
</gene>
<evidence type="ECO:0000313" key="3">
    <source>
        <dbReference type="Proteomes" id="UP000070248"/>
    </source>
</evidence>
<dbReference type="Gene3D" id="3.40.50.12760">
    <property type="match status" value="1"/>
</dbReference>
<dbReference type="SUPFAM" id="SSF53335">
    <property type="entry name" value="S-adenosyl-L-methionine-dependent methyltransferases"/>
    <property type="match status" value="1"/>
</dbReference>